<evidence type="ECO:0000313" key="2">
    <source>
        <dbReference type="Proteomes" id="UP000474802"/>
    </source>
</evidence>
<dbReference type="EMBL" id="JAALFG010000002">
    <property type="protein sequence ID" value="NGP17727.1"/>
    <property type="molecule type" value="Genomic_DNA"/>
</dbReference>
<evidence type="ECO:0008006" key="3">
    <source>
        <dbReference type="Google" id="ProtNLM"/>
    </source>
</evidence>
<comment type="caution">
    <text evidence="1">The sequence shown here is derived from an EMBL/GenBank/DDBJ whole genome shotgun (WGS) entry which is preliminary data.</text>
</comment>
<sequence>MADTYRAWLRGVQTWQDIAVIDLRDVDGIGKRLQVAGLKSLGEIDKMDGSDLLKLEGIGVGVLRRVRGIIRTCKAAERQRKQAVSPAGLRQHRVFPS</sequence>
<proteinExistence type="predicted"/>
<keyword evidence="2" id="KW-1185">Reference proteome</keyword>
<dbReference type="Proteomes" id="UP000474802">
    <property type="component" value="Unassembled WGS sequence"/>
</dbReference>
<dbReference type="AlphaFoldDB" id="A0A6M1SDM5"/>
<gene>
    <name evidence="1" type="ORF">G5575_08665</name>
</gene>
<name>A0A6M1SDM5_9HYPH</name>
<reference evidence="1 2" key="2">
    <citation type="submission" date="2020-03" db="EMBL/GenBank/DDBJ databases">
        <title>Devosia chinhatensis sp. nov., isolated from a hexachlorocyclohexane (HCH) dump site in India.</title>
        <authorList>
            <person name="Kumar M."/>
            <person name="Lal R."/>
        </authorList>
    </citation>
    <scope>NUCLEOTIDE SEQUENCE [LARGE SCALE GENOMIC DNA]</scope>
    <source>
        <strain evidence="1 2">H239</strain>
    </source>
</reference>
<accession>A0A6M1SDM5</accession>
<dbReference type="RefSeq" id="WP_164533986.1">
    <property type="nucleotide sequence ID" value="NZ_JAALFG010000002.1"/>
</dbReference>
<evidence type="ECO:0000313" key="1">
    <source>
        <dbReference type="EMBL" id="NGP17727.1"/>
    </source>
</evidence>
<organism evidence="1 2">
    <name type="scientific">Devosia aurantiaca</name>
    <dbReference type="NCBI Taxonomy" id="2714858"/>
    <lineage>
        <taxon>Bacteria</taxon>
        <taxon>Pseudomonadati</taxon>
        <taxon>Pseudomonadota</taxon>
        <taxon>Alphaproteobacteria</taxon>
        <taxon>Hyphomicrobiales</taxon>
        <taxon>Devosiaceae</taxon>
        <taxon>Devosia</taxon>
    </lineage>
</organism>
<protein>
    <recommendedName>
        <fullName evidence="3">RNA polymerase alpha subunit C-terminal domain-containing protein</fullName>
    </recommendedName>
</protein>
<reference evidence="1 2" key="1">
    <citation type="submission" date="2020-02" db="EMBL/GenBank/DDBJ databases">
        <authorList>
            <person name="Khan S.A."/>
            <person name="Jeon C.O."/>
            <person name="Chun B.H."/>
        </authorList>
    </citation>
    <scope>NUCLEOTIDE SEQUENCE [LARGE SCALE GENOMIC DNA]</scope>
    <source>
        <strain evidence="1 2">H239</strain>
    </source>
</reference>